<accession>G6XMP1</accession>
<dbReference type="InterPro" id="IPR000719">
    <property type="entry name" value="Prot_kinase_dom"/>
</dbReference>
<dbReference type="EMBL" id="AGQV01000015">
    <property type="protein sequence ID" value="EHH66940.1"/>
    <property type="molecule type" value="Genomic_DNA"/>
</dbReference>
<proteinExistence type="predicted"/>
<evidence type="ECO:0000313" key="2">
    <source>
        <dbReference type="EMBL" id="EHH66940.1"/>
    </source>
</evidence>
<gene>
    <name evidence="2" type="ORF">GMO_27590</name>
</gene>
<dbReference type="STRING" id="1088869.GMO_27590"/>
<dbReference type="InterPro" id="IPR011009">
    <property type="entry name" value="Kinase-like_dom_sf"/>
</dbReference>
<dbReference type="GO" id="GO:0005524">
    <property type="term" value="F:ATP binding"/>
    <property type="evidence" value="ECO:0007669"/>
    <property type="project" value="InterPro"/>
</dbReference>
<comment type="caution">
    <text evidence="2">The sequence shown here is derived from an EMBL/GenBank/DDBJ whole genome shotgun (WGS) entry which is preliminary data.</text>
</comment>
<name>G6XMP1_9PROT</name>
<dbReference type="Proteomes" id="UP000004949">
    <property type="component" value="Unassembled WGS sequence"/>
</dbReference>
<evidence type="ECO:0000259" key="1">
    <source>
        <dbReference type="PROSITE" id="PS50011"/>
    </source>
</evidence>
<sequence length="656" mass="72494">MAYQNRADSPELVIAERYLVNPDRKQPGLGGCPACSAQDISASGASYLALAPVAPSPRLDDILRFRHENLVPIHAYEYQEGALWVICPNPPGPPLTDKPGIWTEGQLIDGVIRPLANLLQALQDAGIPCRAIRPDNLFLAQGIHRLILGPLGLTPPAEKQPVLFEPLSAAVCVPAARGEGTLPCDIFSLGVLILMLATGRRPLEGLSDVEILKRRFDMGTAAAYMDGQNIPPGLVSLLEAMLADQPDSRPSPWDLSTIAPNKLFTIHPEIPARAPLLIGGVKVRTPRALAWYAGQYPAEFSSLLQRRIVSQWLYRELERSAMGSLIEQISTPFLSAGTSRGGDAATMTLTRAIAILDPAAPMFWGGRWFWPDALPQMLVQCMTGIVGPEESRNIQNMTSFLISNPDLFEALHLSDLMDEQMHRVMMDVRRAGLQGTEQVRRLPYDWNRYLICLSSRCLSFRISLPGGLLGWLEHHTGEGELPQEVVARTGFLDEQMRLFLDSHYAEGGIIPLSHAQKAGLPLWLSDLTLMAAAQRHFDKTSLRTIAGRALPLLEGELNQWRSRTNRAKRRDALVREAKRGDLTRFLSIVNDVSGLREDQRLAAAAEEEILHLQELLVQEPAQRTINDRRARDAGEFFSLLAGIAVAMASVWLEFCQ</sequence>
<reference evidence="2 3" key="1">
    <citation type="submission" date="2011-10" db="EMBL/GenBank/DDBJ databases">
        <title>Genome sequence of Gluconobacter morbifer G707, isolated from Drosophila gut.</title>
        <authorList>
            <person name="Lee W.-J."/>
            <person name="Kim E.-K."/>
        </authorList>
    </citation>
    <scope>NUCLEOTIDE SEQUENCE [LARGE SCALE GENOMIC DNA]</scope>
    <source>
        <strain evidence="2 3">G707</strain>
    </source>
</reference>
<dbReference type="PROSITE" id="PS50011">
    <property type="entry name" value="PROTEIN_KINASE_DOM"/>
    <property type="match status" value="1"/>
</dbReference>
<dbReference type="Gene3D" id="1.10.510.10">
    <property type="entry name" value="Transferase(Phosphotransferase) domain 1"/>
    <property type="match status" value="1"/>
</dbReference>
<dbReference type="SUPFAM" id="SSF56112">
    <property type="entry name" value="Protein kinase-like (PK-like)"/>
    <property type="match status" value="1"/>
</dbReference>
<dbReference type="AlphaFoldDB" id="G6XMP1"/>
<dbReference type="PATRIC" id="fig|1088869.3.peg.2752"/>
<keyword evidence="3" id="KW-1185">Reference proteome</keyword>
<dbReference type="GO" id="GO:0004672">
    <property type="term" value="F:protein kinase activity"/>
    <property type="evidence" value="ECO:0007669"/>
    <property type="project" value="InterPro"/>
</dbReference>
<evidence type="ECO:0000313" key="3">
    <source>
        <dbReference type="Proteomes" id="UP000004949"/>
    </source>
</evidence>
<organism evidence="2 3">
    <name type="scientific">Gluconobacter morbifer G707</name>
    <dbReference type="NCBI Taxonomy" id="1088869"/>
    <lineage>
        <taxon>Bacteria</taxon>
        <taxon>Pseudomonadati</taxon>
        <taxon>Pseudomonadota</taxon>
        <taxon>Alphaproteobacteria</taxon>
        <taxon>Acetobacterales</taxon>
        <taxon>Acetobacteraceae</taxon>
        <taxon>Gluconobacter</taxon>
    </lineage>
</organism>
<dbReference type="RefSeq" id="WP_008852900.1">
    <property type="nucleotide sequence ID" value="NZ_AGQV01000015.1"/>
</dbReference>
<feature type="domain" description="Protein kinase" evidence="1">
    <location>
        <begin position="1"/>
        <end position="270"/>
    </location>
</feature>
<dbReference type="eggNOG" id="COG0515">
    <property type="taxonomic scope" value="Bacteria"/>
</dbReference>
<dbReference type="OrthoDB" id="7166208at2"/>
<protein>
    <recommendedName>
        <fullName evidence="1">Protein kinase domain-containing protein</fullName>
    </recommendedName>
</protein>